<dbReference type="GeneID" id="6017392"/>
<dbReference type="VEuPathDB" id="FungiDB:CC1G_10354"/>
<dbReference type="AlphaFoldDB" id="A8PE78"/>
<name>A8PE78_COPC7</name>
<dbReference type="InParanoid" id="A8PE78"/>
<organism evidence="1 2">
    <name type="scientific">Coprinopsis cinerea (strain Okayama-7 / 130 / ATCC MYA-4618 / FGSC 9003)</name>
    <name type="common">Inky cap fungus</name>
    <name type="synonym">Hormographiella aspergillata</name>
    <dbReference type="NCBI Taxonomy" id="240176"/>
    <lineage>
        <taxon>Eukaryota</taxon>
        <taxon>Fungi</taxon>
        <taxon>Dikarya</taxon>
        <taxon>Basidiomycota</taxon>
        <taxon>Agaricomycotina</taxon>
        <taxon>Agaricomycetes</taxon>
        <taxon>Agaricomycetidae</taxon>
        <taxon>Agaricales</taxon>
        <taxon>Agaricineae</taxon>
        <taxon>Psathyrellaceae</taxon>
        <taxon>Coprinopsis</taxon>
    </lineage>
</organism>
<dbReference type="OrthoDB" id="5364171at2759"/>
<reference evidence="1 2" key="1">
    <citation type="journal article" date="2010" name="Proc. Natl. Acad. Sci. U.S.A.">
        <title>Insights into evolution of multicellular fungi from the assembled chromosomes of the mushroom Coprinopsis cinerea (Coprinus cinereus).</title>
        <authorList>
            <person name="Stajich J.E."/>
            <person name="Wilke S.K."/>
            <person name="Ahren D."/>
            <person name="Au C.H."/>
            <person name="Birren B.W."/>
            <person name="Borodovsky M."/>
            <person name="Burns C."/>
            <person name="Canback B."/>
            <person name="Casselton L.A."/>
            <person name="Cheng C.K."/>
            <person name="Deng J."/>
            <person name="Dietrich F.S."/>
            <person name="Fargo D.C."/>
            <person name="Farman M.L."/>
            <person name="Gathman A.C."/>
            <person name="Goldberg J."/>
            <person name="Guigo R."/>
            <person name="Hoegger P.J."/>
            <person name="Hooker J.B."/>
            <person name="Huggins A."/>
            <person name="James T.Y."/>
            <person name="Kamada T."/>
            <person name="Kilaru S."/>
            <person name="Kodira C."/>
            <person name="Kues U."/>
            <person name="Kupfer D."/>
            <person name="Kwan H.S."/>
            <person name="Lomsadze A."/>
            <person name="Li W."/>
            <person name="Lilly W.W."/>
            <person name="Ma L.J."/>
            <person name="Mackey A.J."/>
            <person name="Manning G."/>
            <person name="Martin F."/>
            <person name="Muraguchi H."/>
            <person name="Natvig D.O."/>
            <person name="Palmerini H."/>
            <person name="Ramesh M.A."/>
            <person name="Rehmeyer C.J."/>
            <person name="Roe B.A."/>
            <person name="Shenoy N."/>
            <person name="Stanke M."/>
            <person name="Ter-Hovhannisyan V."/>
            <person name="Tunlid A."/>
            <person name="Velagapudi R."/>
            <person name="Vision T.J."/>
            <person name="Zeng Q."/>
            <person name="Zolan M.E."/>
            <person name="Pukkila P.J."/>
        </authorList>
    </citation>
    <scope>NUCLEOTIDE SEQUENCE [LARGE SCALE GENOMIC DNA]</scope>
    <source>
        <strain evidence="2">Okayama-7 / 130 / ATCC MYA-4618 / FGSC 9003</strain>
    </source>
</reference>
<protein>
    <submittedName>
        <fullName evidence="1">Uncharacterized protein</fullName>
    </submittedName>
</protein>
<comment type="caution">
    <text evidence="1">The sequence shown here is derived from an EMBL/GenBank/DDBJ whole genome shotgun (WGS) entry which is preliminary data.</text>
</comment>
<accession>A8PE78</accession>
<dbReference type="RefSeq" id="XP_001840740.2">
    <property type="nucleotide sequence ID" value="XM_001840688.2"/>
</dbReference>
<sequence length="248" mass="28436">MTTPFYAYCHNVQDDNTWRLGLVFANRSTADEWWRAISEATSSIPITKSITRVTPQYYTHDIRVWNMYNFFVDGNIKSISDKFRGRLFITLEYDRSGRGVSVFPPLHIVDHVSGNWYYIRSKTAPHLFWFYDETRNAIYASKEKRTRFKVSIRNPSPQTPKDAIMINSDDVVIHIKESLYVGVDSYLGHIIPTRAYRTFKFGELEGGAIAGIEVAENAEERCSSTFDGASLYFVGPDSSSPGEPWELV</sequence>
<evidence type="ECO:0000313" key="1">
    <source>
        <dbReference type="EMBL" id="EAU81063.2"/>
    </source>
</evidence>
<evidence type="ECO:0000313" key="2">
    <source>
        <dbReference type="Proteomes" id="UP000001861"/>
    </source>
</evidence>
<dbReference type="HOGENOM" id="CLU_1250478_0_0_1"/>
<proteinExistence type="predicted"/>
<dbReference type="eggNOG" id="ENOG502S69P">
    <property type="taxonomic scope" value="Eukaryota"/>
</dbReference>
<gene>
    <name evidence="1" type="ORF">CC1G_10354</name>
</gene>
<dbReference type="OMA" id="WREASTK"/>
<keyword evidence="2" id="KW-1185">Reference proteome</keyword>
<dbReference type="EMBL" id="AACS02000007">
    <property type="protein sequence ID" value="EAU81063.2"/>
    <property type="molecule type" value="Genomic_DNA"/>
</dbReference>
<dbReference type="KEGG" id="cci:CC1G_10354"/>
<dbReference type="Proteomes" id="UP000001861">
    <property type="component" value="Unassembled WGS sequence"/>
</dbReference>